<dbReference type="EMBL" id="CP146256">
    <property type="protein sequence ID" value="XAH74107.1"/>
    <property type="molecule type" value="Genomic_DNA"/>
</dbReference>
<accession>A0ABZ3EWR4</accession>
<sequence length="471" mass="55018">MKISFLLKELITIAKKQKTDFALHMNMTPSGLSKILTEKGIPTIRDRKIFTRLAAEYFAQNIYSPGCYWKFENIFPVIYDFESQDDLQSFLSYAIEYALDGAFTEEININLDYSERGQYYIGKRPVIGILCIILSDYVTSNSDNLSEIYFSIPLLDSSYTKIFHKIVLIGNDVFKNITFNFFYNKNLLSELIENNPGVMNFSSILSLIVKFHKYFQVNLWETSQDTTPFLLLKSNILMFFNAQIDGTPLLTTVYHKSYLAVFYNMLMKKDTNKISYEKEEIITFLEKNPNFFEKLKEKGPGSVYNFTSFGYMLTNEELDSLNGNKTLRKNIKKLFDDAMDKDTNYLVTNTSMDKFISMGKMIVPFIGTSYFPPNKRIPYLQRFNSYMNTGSYNKLKIINIDLSNMVIFCFEEFSLVYVISDTYERETLHFFNTNKISSLLYNEMMKDSELSIDFSTELWNAYQQELVDHIP</sequence>
<evidence type="ECO:0000313" key="1">
    <source>
        <dbReference type="EMBL" id="XAH74107.1"/>
    </source>
</evidence>
<name>A0ABZ3EWR4_9FIRM</name>
<protein>
    <submittedName>
        <fullName evidence="1">Uncharacterized protein</fullName>
    </submittedName>
</protein>
<dbReference type="RefSeq" id="WP_342757702.1">
    <property type="nucleotide sequence ID" value="NZ_CP146256.1"/>
</dbReference>
<organism evidence="1 2">
    <name type="scientific">Kineothrix sedimenti</name>
    <dbReference type="NCBI Taxonomy" id="3123317"/>
    <lineage>
        <taxon>Bacteria</taxon>
        <taxon>Bacillati</taxon>
        <taxon>Bacillota</taxon>
        <taxon>Clostridia</taxon>
        <taxon>Lachnospirales</taxon>
        <taxon>Lachnospiraceae</taxon>
        <taxon>Kineothrix</taxon>
    </lineage>
</organism>
<evidence type="ECO:0000313" key="2">
    <source>
        <dbReference type="Proteomes" id="UP001451571"/>
    </source>
</evidence>
<reference evidence="1 2" key="1">
    <citation type="submission" date="2024-02" db="EMBL/GenBank/DDBJ databases">
        <title>Bacterial strain from lacustrine sediment.</title>
        <authorList>
            <person name="Petit C."/>
            <person name="Fadhlaoui K."/>
        </authorList>
    </citation>
    <scope>NUCLEOTIDE SEQUENCE [LARGE SCALE GENOMIC DNA]</scope>
    <source>
        <strain evidence="1 2">IPX-CK</strain>
    </source>
</reference>
<gene>
    <name evidence="1" type="ORF">V6984_21825</name>
</gene>
<keyword evidence="2" id="KW-1185">Reference proteome</keyword>
<dbReference type="Proteomes" id="UP001451571">
    <property type="component" value="Chromosome"/>
</dbReference>
<proteinExistence type="predicted"/>